<evidence type="ECO:0000256" key="5">
    <source>
        <dbReference type="ARBA" id="ARBA00023002"/>
    </source>
</evidence>
<dbReference type="PANTHER" id="PTHR10909:SF382">
    <property type="entry name" value="ACYL-COENZYME A OXIDASE"/>
    <property type="match status" value="1"/>
</dbReference>
<dbReference type="Pfam" id="PF01756">
    <property type="entry name" value="ACOX"/>
    <property type="match status" value="1"/>
</dbReference>
<dbReference type="EMBL" id="JBIRUQ010000003">
    <property type="protein sequence ID" value="MFI1462352.1"/>
    <property type="molecule type" value="Genomic_DNA"/>
</dbReference>
<protein>
    <submittedName>
        <fullName evidence="8">Acyl-CoA dehydrogenase</fullName>
    </submittedName>
</protein>
<keyword evidence="9" id="KW-1185">Reference proteome</keyword>
<dbReference type="InterPro" id="IPR046373">
    <property type="entry name" value="Acyl-CoA_Oxase/DH_mid-dom_sf"/>
</dbReference>
<name>A0ABW7TQ80_9NOCA</name>
<dbReference type="InterPro" id="IPR036250">
    <property type="entry name" value="AcylCo_DH-like_C"/>
</dbReference>
<dbReference type="InterPro" id="IPR009100">
    <property type="entry name" value="AcylCoA_DH/oxidase_NM_dom_sf"/>
</dbReference>
<dbReference type="InterPro" id="IPR012258">
    <property type="entry name" value="Acyl-CoA_oxidase"/>
</dbReference>
<accession>A0ABW7TQ80</accession>
<dbReference type="SUPFAM" id="SSF56645">
    <property type="entry name" value="Acyl-CoA dehydrogenase NM domain-like"/>
    <property type="match status" value="1"/>
</dbReference>
<comment type="similarity">
    <text evidence="2">Belongs to the acyl-CoA oxidase family.</text>
</comment>
<evidence type="ECO:0000313" key="9">
    <source>
        <dbReference type="Proteomes" id="UP001611263"/>
    </source>
</evidence>
<reference evidence="8 9" key="1">
    <citation type="submission" date="2024-10" db="EMBL/GenBank/DDBJ databases">
        <title>The Natural Products Discovery Center: Release of the First 8490 Sequenced Strains for Exploring Actinobacteria Biosynthetic Diversity.</title>
        <authorList>
            <person name="Kalkreuter E."/>
            <person name="Kautsar S.A."/>
            <person name="Yang D."/>
            <person name="Bader C.D."/>
            <person name="Teijaro C.N."/>
            <person name="Fluegel L."/>
            <person name="Davis C.M."/>
            <person name="Simpson J.R."/>
            <person name="Lauterbach L."/>
            <person name="Steele A.D."/>
            <person name="Gui C."/>
            <person name="Meng S."/>
            <person name="Li G."/>
            <person name="Viehrig K."/>
            <person name="Ye F."/>
            <person name="Su P."/>
            <person name="Kiefer A.F."/>
            <person name="Nichols A."/>
            <person name="Cepeda A.J."/>
            <person name="Yan W."/>
            <person name="Fan B."/>
            <person name="Jiang Y."/>
            <person name="Adhikari A."/>
            <person name="Zheng C.-J."/>
            <person name="Schuster L."/>
            <person name="Cowan T.M."/>
            <person name="Smanski M.J."/>
            <person name="Chevrette M.G."/>
            <person name="De Carvalho L.P.S."/>
            <person name="Shen B."/>
        </authorList>
    </citation>
    <scope>NUCLEOTIDE SEQUENCE [LARGE SCALE GENOMIC DNA]</scope>
    <source>
        <strain evidence="8 9">NPDC020568</strain>
    </source>
</reference>
<dbReference type="Proteomes" id="UP001611263">
    <property type="component" value="Unassembled WGS sequence"/>
</dbReference>
<sequence>MVSQGYIDDLANVLFAGRREAARRYTGVFSESIFDQDWWAATNDPGKRAYERYLQLLPRLAAVDTISDLRALVALHEQATVVDPHLGALLTVQVNLVLGTLLEQHSRSGEVEAVLTELLEGRAVGAYVLTEVGHGSDLPNLETTATYDPADGGSFVLDTPTDTAVKFMPTTAPPPVKGVSRFGIVFARLLIDGENRGNYPFLVRLVDSDGTVRPGITIRALPEKPGLGMDNSITRFDHIRLSRECLLSHTGTYIDDDGQLVSPIPADNQVWRAISRVRAGRLAISAMSAAVCRASLAIAVKHAEQRDIASMDRGAGRIALVDVPAHRDRLIDAVAETYVAGMSVEVAIDAFAAAIEKGADEQSPELTDLVSLTKNFTTSTALRVTAEVRDRLGAQGVFAHNQIMVYRALRDAAATAEGDSYVIGLQAAYRRIALPDAWTPSSWDDQLFDIDTPGQWLGWLDARARFLHHRTLEAYANATGSRQERWDAIYGLSLAAAEAHTAHRSAQALADRIGELPAEAREVVEKLIVLYAVGQCLSHGTEMLPDGPLPKTAQPLMEMRSQLHELLAPHLHDLVDAFELPSGLLRTAFTPGTYVEEYASAIAAAGTD</sequence>
<keyword evidence="4" id="KW-0274">FAD</keyword>
<evidence type="ECO:0000259" key="7">
    <source>
        <dbReference type="Pfam" id="PF22924"/>
    </source>
</evidence>
<evidence type="ECO:0000313" key="8">
    <source>
        <dbReference type="EMBL" id="MFI1462352.1"/>
    </source>
</evidence>
<evidence type="ECO:0000256" key="1">
    <source>
        <dbReference type="ARBA" id="ARBA00001974"/>
    </source>
</evidence>
<feature type="domain" description="Acyl-CoA oxidase C-alpha1" evidence="7">
    <location>
        <begin position="280"/>
        <end position="428"/>
    </location>
</feature>
<dbReference type="Pfam" id="PF22924">
    <property type="entry name" value="ACOX_C_alpha1"/>
    <property type="match status" value="1"/>
</dbReference>
<evidence type="ECO:0000259" key="6">
    <source>
        <dbReference type="Pfam" id="PF01756"/>
    </source>
</evidence>
<dbReference type="InterPro" id="IPR055060">
    <property type="entry name" value="ACOX_C_alpha1"/>
</dbReference>
<dbReference type="RefSeq" id="WP_033242611.1">
    <property type="nucleotide sequence ID" value="NZ_JBIRUQ010000003.1"/>
</dbReference>
<dbReference type="PANTHER" id="PTHR10909">
    <property type="entry name" value="ELECTRON TRANSPORT OXIDOREDUCTASE"/>
    <property type="match status" value="1"/>
</dbReference>
<evidence type="ECO:0000256" key="2">
    <source>
        <dbReference type="ARBA" id="ARBA00006288"/>
    </source>
</evidence>
<dbReference type="GeneID" id="93505765"/>
<organism evidence="8 9">
    <name type="scientific">Nocardia carnea</name>
    <dbReference type="NCBI Taxonomy" id="37328"/>
    <lineage>
        <taxon>Bacteria</taxon>
        <taxon>Bacillati</taxon>
        <taxon>Actinomycetota</taxon>
        <taxon>Actinomycetes</taxon>
        <taxon>Mycobacteriales</taxon>
        <taxon>Nocardiaceae</taxon>
        <taxon>Nocardia</taxon>
    </lineage>
</organism>
<keyword evidence="3" id="KW-0285">Flavoprotein</keyword>
<evidence type="ECO:0000256" key="3">
    <source>
        <dbReference type="ARBA" id="ARBA00022630"/>
    </source>
</evidence>
<dbReference type="SUPFAM" id="SSF47203">
    <property type="entry name" value="Acyl-CoA dehydrogenase C-terminal domain-like"/>
    <property type="match status" value="2"/>
</dbReference>
<gene>
    <name evidence="8" type="ORF">ACH4WX_16675</name>
</gene>
<keyword evidence="5" id="KW-0560">Oxidoreductase</keyword>
<comment type="caution">
    <text evidence="8">The sequence shown here is derived from an EMBL/GenBank/DDBJ whole genome shotgun (WGS) entry which is preliminary data.</text>
</comment>
<feature type="domain" description="Acyl-CoA oxidase C-terminal" evidence="6">
    <location>
        <begin position="460"/>
        <end position="586"/>
    </location>
</feature>
<proteinExistence type="inferred from homology"/>
<dbReference type="Gene3D" id="2.40.110.10">
    <property type="entry name" value="Butyryl-CoA Dehydrogenase, subunit A, domain 2"/>
    <property type="match status" value="1"/>
</dbReference>
<dbReference type="Gene3D" id="1.20.140.10">
    <property type="entry name" value="Butyryl-CoA Dehydrogenase, subunit A, domain 3"/>
    <property type="match status" value="2"/>
</dbReference>
<comment type="cofactor">
    <cofactor evidence="1">
        <name>FAD</name>
        <dbReference type="ChEBI" id="CHEBI:57692"/>
    </cofactor>
</comment>
<dbReference type="InterPro" id="IPR002655">
    <property type="entry name" value="Acyl-CoA_oxidase_C"/>
</dbReference>
<evidence type="ECO:0000256" key="4">
    <source>
        <dbReference type="ARBA" id="ARBA00022827"/>
    </source>
</evidence>